<dbReference type="SUPFAM" id="SSF103473">
    <property type="entry name" value="MFS general substrate transporter"/>
    <property type="match status" value="1"/>
</dbReference>
<name>A0A211Z9P3_9PROT</name>
<evidence type="ECO:0000256" key="1">
    <source>
        <dbReference type="ARBA" id="ARBA00022692"/>
    </source>
</evidence>
<dbReference type="Gene3D" id="1.20.1250.20">
    <property type="entry name" value="MFS general substrate transporter like domains"/>
    <property type="match status" value="2"/>
</dbReference>
<dbReference type="AlphaFoldDB" id="A0A211Z9P3"/>
<keyword evidence="7" id="KW-1185">Reference proteome</keyword>
<feature type="transmembrane region" description="Helical" evidence="4">
    <location>
        <begin position="341"/>
        <end position="364"/>
    </location>
</feature>
<dbReference type="InterPro" id="IPR052714">
    <property type="entry name" value="MFS_Exporter"/>
</dbReference>
<feature type="transmembrane region" description="Helical" evidence="4">
    <location>
        <begin position="111"/>
        <end position="138"/>
    </location>
</feature>
<dbReference type="InterPro" id="IPR036259">
    <property type="entry name" value="MFS_trans_sf"/>
</dbReference>
<evidence type="ECO:0000259" key="5">
    <source>
        <dbReference type="PROSITE" id="PS50850"/>
    </source>
</evidence>
<reference evidence="7" key="1">
    <citation type="submission" date="2017-05" db="EMBL/GenBank/DDBJ databases">
        <authorList>
            <person name="Macchi M."/>
            <person name="Festa S."/>
            <person name="Coppotelli B.M."/>
            <person name="Morelli I.S."/>
        </authorList>
    </citation>
    <scope>NUCLEOTIDE SEQUENCE [LARGE SCALE GENOMIC DNA]</scope>
    <source>
        <strain evidence="7">I</strain>
    </source>
</reference>
<dbReference type="InterPro" id="IPR020846">
    <property type="entry name" value="MFS_dom"/>
</dbReference>
<dbReference type="NCBIfam" id="NF009048">
    <property type="entry name" value="PRK12382.1"/>
    <property type="match status" value="1"/>
</dbReference>
<feature type="transmembrane region" description="Helical" evidence="4">
    <location>
        <begin position="53"/>
        <end position="73"/>
    </location>
</feature>
<keyword evidence="2 4" id="KW-1133">Transmembrane helix</keyword>
<feature type="transmembrane region" description="Helical" evidence="4">
    <location>
        <begin position="248"/>
        <end position="270"/>
    </location>
</feature>
<dbReference type="Pfam" id="PF07690">
    <property type="entry name" value="MFS_1"/>
    <property type="match status" value="1"/>
</dbReference>
<dbReference type="RefSeq" id="WP_088156227.1">
    <property type="nucleotide sequence ID" value="NZ_NHON01000100.1"/>
</dbReference>
<organism evidence="6 7">
    <name type="scientific">Inquilinus limosus</name>
    <dbReference type="NCBI Taxonomy" id="171674"/>
    <lineage>
        <taxon>Bacteria</taxon>
        <taxon>Pseudomonadati</taxon>
        <taxon>Pseudomonadota</taxon>
        <taxon>Alphaproteobacteria</taxon>
        <taxon>Rhodospirillales</taxon>
        <taxon>Rhodospirillaceae</taxon>
        <taxon>Inquilinus</taxon>
    </lineage>
</organism>
<evidence type="ECO:0000313" key="6">
    <source>
        <dbReference type="EMBL" id="OWJ61990.1"/>
    </source>
</evidence>
<dbReference type="OrthoDB" id="322544at2"/>
<proteinExistence type="predicted"/>
<feature type="transmembrane region" description="Helical" evidence="4">
    <location>
        <begin position="282"/>
        <end position="301"/>
    </location>
</feature>
<feature type="transmembrane region" description="Helical" evidence="4">
    <location>
        <begin position="370"/>
        <end position="387"/>
    </location>
</feature>
<keyword evidence="3 4" id="KW-0472">Membrane</keyword>
<feature type="domain" description="Major facilitator superfamily (MFS) profile" evidence="5">
    <location>
        <begin position="184"/>
        <end position="392"/>
    </location>
</feature>
<evidence type="ECO:0000256" key="2">
    <source>
        <dbReference type="ARBA" id="ARBA00022989"/>
    </source>
</evidence>
<comment type="caution">
    <text evidence="6">The sequence shown here is derived from an EMBL/GenBank/DDBJ whole genome shotgun (WGS) entry which is preliminary data.</text>
</comment>
<feature type="transmembrane region" description="Helical" evidence="4">
    <location>
        <begin position="223"/>
        <end position="242"/>
    </location>
</feature>
<dbReference type="PANTHER" id="PTHR23531:SF1">
    <property type="entry name" value="QUINOLENE RESISTANCE PROTEIN NORA"/>
    <property type="match status" value="1"/>
</dbReference>
<evidence type="ECO:0000256" key="4">
    <source>
        <dbReference type="SAM" id="Phobius"/>
    </source>
</evidence>
<dbReference type="GO" id="GO:0022857">
    <property type="term" value="F:transmembrane transporter activity"/>
    <property type="evidence" value="ECO:0007669"/>
    <property type="project" value="InterPro"/>
</dbReference>
<gene>
    <name evidence="6" type="ORF">BWR60_30765</name>
</gene>
<dbReference type="NCBIfam" id="NF003477">
    <property type="entry name" value="PRK05122.1"/>
    <property type="match status" value="1"/>
</dbReference>
<evidence type="ECO:0000256" key="3">
    <source>
        <dbReference type="ARBA" id="ARBA00023136"/>
    </source>
</evidence>
<dbReference type="STRING" id="1122125.GCA_000423185_00154"/>
<feature type="transmembrane region" description="Helical" evidence="4">
    <location>
        <begin position="12"/>
        <end position="33"/>
    </location>
</feature>
<feature type="transmembrane region" description="Helical" evidence="4">
    <location>
        <begin position="178"/>
        <end position="202"/>
    </location>
</feature>
<keyword evidence="1 4" id="KW-0812">Transmembrane</keyword>
<feature type="transmembrane region" description="Helical" evidence="4">
    <location>
        <begin position="307"/>
        <end position="329"/>
    </location>
</feature>
<feature type="transmembrane region" description="Helical" evidence="4">
    <location>
        <begin position="85"/>
        <end position="105"/>
    </location>
</feature>
<feature type="transmembrane region" description="Helical" evidence="4">
    <location>
        <begin position="150"/>
        <end position="172"/>
    </location>
</feature>
<dbReference type="PANTHER" id="PTHR23531">
    <property type="entry name" value="QUINOLENE RESISTANCE PROTEIN NORA"/>
    <property type="match status" value="1"/>
</dbReference>
<dbReference type="InterPro" id="IPR011701">
    <property type="entry name" value="MFS"/>
</dbReference>
<sequence>MSSIVSSDAAAAPSGAALLLPFALIVFLGYATIGLPLAALPVHVHEALGQGPLAVALAVALQPAVTLLTRPWAGGLCDRLGGKTAVLVGVAGAVLSGLLYAGVGLPADPRLGFALLLLGRAAAGLGEGLMMTGGLAWSIAAVGGARAGRAMVWVGIAMYGAVAAGGPAGLALRGWGGFGAVAGAVIVAAVLAGLVALPLPAVRGAGGARLPFLRVVGMVWPQGAGLALASVGFGAISAFIALDFQAEGWGGAGFALSAFGGAYILARLLFGHFPDRFGGAKVAAGSLAVQALGLLLLWAAAVPQVALAGAFLTGAGFSLVFPSFGVEAVKRVPAASRGAALGAYVAFFDIGLAATGPVIGLVVARFGTSAAFAAGALCAALALLSTLRRATA</sequence>
<dbReference type="Proteomes" id="UP000196655">
    <property type="component" value="Unassembled WGS sequence"/>
</dbReference>
<accession>A0A211Z9P3</accession>
<evidence type="ECO:0000313" key="7">
    <source>
        <dbReference type="Proteomes" id="UP000196655"/>
    </source>
</evidence>
<dbReference type="EMBL" id="NHON01000100">
    <property type="protein sequence ID" value="OWJ61990.1"/>
    <property type="molecule type" value="Genomic_DNA"/>
</dbReference>
<dbReference type="PROSITE" id="PS50850">
    <property type="entry name" value="MFS"/>
    <property type="match status" value="1"/>
</dbReference>
<protein>
    <recommendedName>
        <fullName evidence="5">Major facilitator superfamily (MFS) profile domain-containing protein</fullName>
    </recommendedName>
</protein>